<keyword evidence="3" id="KW-1185">Reference proteome</keyword>
<protein>
    <submittedName>
        <fullName evidence="2">Spore germination protein</fullName>
    </submittedName>
</protein>
<dbReference type="EMBL" id="WKKF01000002">
    <property type="protein sequence ID" value="MRX54736.1"/>
    <property type="molecule type" value="Genomic_DNA"/>
</dbReference>
<gene>
    <name evidence="2" type="ORF">GJU41_12205</name>
</gene>
<dbReference type="PANTHER" id="PTHR37808:SF1">
    <property type="entry name" value="SPORE GERMINATION PROTEIN-LIKE PROTEIN YDZR"/>
    <property type="match status" value="1"/>
</dbReference>
<dbReference type="Pfam" id="PF10676">
    <property type="entry name" value="gerPA"/>
    <property type="match status" value="1"/>
</dbReference>
<evidence type="ECO:0000313" key="2">
    <source>
        <dbReference type="EMBL" id="MRX54736.1"/>
    </source>
</evidence>
<comment type="similarity">
    <text evidence="1">Belongs to the GerPA/GerPF family.</text>
</comment>
<proteinExistence type="inferred from homology"/>
<organism evidence="2 3">
    <name type="scientific">Metabacillus idriensis</name>
    <dbReference type="NCBI Taxonomy" id="324768"/>
    <lineage>
        <taxon>Bacteria</taxon>
        <taxon>Bacillati</taxon>
        <taxon>Bacillota</taxon>
        <taxon>Bacilli</taxon>
        <taxon>Bacillales</taxon>
        <taxon>Bacillaceae</taxon>
        <taxon>Metabacillus</taxon>
    </lineage>
</organism>
<name>A0A6I2MCJ7_9BACI</name>
<evidence type="ECO:0000313" key="3">
    <source>
        <dbReference type="Proteomes" id="UP000441585"/>
    </source>
</evidence>
<reference evidence="2 3" key="1">
    <citation type="submission" date="2019-11" db="EMBL/GenBank/DDBJ databases">
        <title>Bacillus idriensis genome.</title>
        <authorList>
            <person name="Konopka E.N."/>
            <person name="Newman J.D."/>
        </authorList>
    </citation>
    <scope>NUCLEOTIDE SEQUENCE [LARGE SCALE GENOMIC DNA]</scope>
    <source>
        <strain evidence="2 3">DSM 19097</strain>
    </source>
</reference>
<dbReference type="AlphaFoldDB" id="A0A6I2MCJ7"/>
<dbReference type="Proteomes" id="UP000441585">
    <property type="component" value="Unassembled WGS sequence"/>
</dbReference>
<dbReference type="InterPro" id="IPR019618">
    <property type="entry name" value="Spore_germination_GerPA"/>
</dbReference>
<evidence type="ECO:0000256" key="1">
    <source>
        <dbReference type="ARBA" id="ARBA00008103"/>
    </source>
</evidence>
<sequence>MPAFVGPILIHSSTGAVSAGDVFALSPKSTSKFSVGSGVLNTGDFMVITSDKNSTNLYDADIIDQPTIFNG</sequence>
<dbReference type="PANTHER" id="PTHR37808">
    <property type="entry name" value="SPORE GERMINATION PROTEIN-LIKE PROTEIN YDZR-RELATED"/>
    <property type="match status" value="1"/>
</dbReference>
<comment type="caution">
    <text evidence="2">The sequence shown here is derived from an EMBL/GenBank/DDBJ whole genome shotgun (WGS) entry which is preliminary data.</text>
</comment>
<dbReference type="RefSeq" id="WP_070876079.1">
    <property type="nucleotide sequence ID" value="NZ_CAJFZX010000009.1"/>
</dbReference>
<accession>A0A6I2MCJ7</accession>